<accession>A0AAQ6ISM9</accession>
<dbReference type="Gene3D" id="2.60.40.10">
    <property type="entry name" value="Immunoglobulins"/>
    <property type="match status" value="1"/>
</dbReference>
<dbReference type="PANTHER" id="PTHR46484">
    <property type="entry name" value="SI:CH211-171H4.5-RELATED"/>
    <property type="match status" value="1"/>
</dbReference>
<proteinExistence type="predicted"/>
<dbReference type="Ensembl" id="ENSATET00000080160.1">
    <property type="protein sequence ID" value="ENSATEP00000077037.1"/>
    <property type="gene ID" value="ENSATEG00000030757.1"/>
</dbReference>
<keyword evidence="2" id="KW-1185">Reference proteome</keyword>
<dbReference type="InterPro" id="IPR013783">
    <property type="entry name" value="Ig-like_fold"/>
</dbReference>
<reference evidence="1" key="3">
    <citation type="submission" date="2025-09" db="UniProtKB">
        <authorList>
            <consortium name="Ensembl"/>
        </authorList>
    </citation>
    <scope>IDENTIFICATION</scope>
</reference>
<evidence type="ECO:0008006" key="3">
    <source>
        <dbReference type="Google" id="ProtNLM"/>
    </source>
</evidence>
<dbReference type="Proteomes" id="UP000265040">
    <property type="component" value="Chromosome 16"/>
</dbReference>
<dbReference type="PANTHER" id="PTHR46484:SF1">
    <property type="entry name" value="SCHWANN CELL MYELIN PROTEIN-RELATED"/>
    <property type="match status" value="1"/>
</dbReference>
<dbReference type="GeneTree" id="ENSGT01120000277961"/>
<dbReference type="AlphaFoldDB" id="A0AAQ6ISM9"/>
<organism evidence="1 2">
    <name type="scientific">Anabas testudineus</name>
    <name type="common">Climbing perch</name>
    <name type="synonym">Anthias testudineus</name>
    <dbReference type="NCBI Taxonomy" id="64144"/>
    <lineage>
        <taxon>Eukaryota</taxon>
        <taxon>Metazoa</taxon>
        <taxon>Chordata</taxon>
        <taxon>Craniata</taxon>
        <taxon>Vertebrata</taxon>
        <taxon>Euteleostomi</taxon>
        <taxon>Actinopterygii</taxon>
        <taxon>Neopterygii</taxon>
        <taxon>Teleostei</taxon>
        <taxon>Neoteleostei</taxon>
        <taxon>Acanthomorphata</taxon>
        <taxon>Anabantaria</taxon>
        <taxon>Anabantiformes</taxon>
        <taxon>Anabantoidei</taxon>
        <taxon>Anabantidae</taxon>
        <taxon>Anabas</taxon>
    </lineage>
</organism>
<sequence>EIFSCCLPAVFHIIYTEASSWSITMPSSIKGLLGSCVVIPCSYNYPEPGKRPYLRATSFVSVHLHHIHLEYIIFDFDFLSLSAK</sequence>
<protein>
    <recommendedName>
        <fullName evidence="3">ZP domain-containing protein</fullName>
    </recommendedName>
</protein>
<reference evidence="1" key="2">
    <citation type="submission" date="2025-08" db="UniProtKB">
        <authorList>
            <consortium name="Ensembl"/>
        </authorList>
    </citation>
    <scope>IDENTIFICATION</scope>
</reference>
<reference evidence="1 2" key="1">
    <citation type="submission" date="2021-04" db="EMBL/GenBank/DDBJ databases">
        <authorList>
            <consortium name="Wellcome Sanger Institute Data Sharing"/>
        </authorList>
    </citation>
    <scope>NUCLEOTIDE SEQUENCE [LARGE SCALE GENOMIC DNA]</scope>
</reference>
<evidence type="ECO:0000313" key="2">
    <source>
        <dbReference type="Proteomes" id="UP000265040"/>
    </source>
</evidence>
<evidence type="ECO:0000313" key="1">
    <source>
        <dbReference type="Ensembl" id="ENSATEP00000077037.1"/>
    </source>
</evidence>
<name>A0AAQ6ISM9_ANATE</name>